<protein>
    <submittedName>
        <fullName evidence="1">Uncharacterized protein</fullName>
    </submittedName>
</protein>
<dbReference type="EMBL" id="PUIN01000002">
    <property type="protein sequence ID" value="PQP05917.1"/>
    <property type="molecule type" value="Genomic_DNA"/>
</dbReference>
<dbReference type="AlphaFoldDB" id="A0A2S8HTM5"/>
<name>A0A2S8HTM5_9PSED</name>
<evidence type="ECO:0000313" key="1">
    <source>
        <dbReference type="EMBL" id="PQP05917.1"/>
    </source>
</evidence>
<dbReference type="Proteomes" id="UP000239687">
    <property type="component" value="Unassembled WGS sequence"/>
</dbReference>
<reference evidence="1 2" key="1">
    <citation type="submission" date="2018-02" db="EMBL/GenBank/DDBJ databases">
        <title>Draft genome sequencing of Pseudomonas frederiksbergensis 11-D3.</title>
        <authorList>
            <person name="Zheng B.-X."/>
        </authorList>
    </citation>
    <scope>NUCLEOTIDE SEQUENCE [LARGE SCALE GENOMIC DNA]</scope>
    <source>
        <strain evidence="1 2">11-D3</strain>
    </source>
</reference>
<sequence>MSFFKSKNAIAGLDPIITVSAKTVATVSNRVDFETQIVEFEADVNSNLIALVSRANTQDYSHRNKKGLVLIFNKNIKSGTYSVTDPDFPFESAYYFEFGTIPGFTTSFQYKPQNGSFTVEAIENTGEKLHYQIGFDFKGVNERNKELKISGKSTYIVLMESR</sequence>
<evidence type="ECO:0000313" key="2">
    <source>
        <dbReference type="Proteomes" id="UP000239687"/>
    </source>
</evidence>
<proteinExistence type="predicted"/>
<dbReference type="RefSeq" id="WP_105340250.1">
    <property type="nucleotide sequence ID" value="NZ_PUIN01000002.1"/>
</dbReference>
<organism evidence="1 2">
    <name type="scientific">Pseudomonas frederiksbergensis</name>
    <dbReference type="NCBI Taxonomy" id="104087"/>
    <lineage>
        <taxon>Bacteria</taxon>
        <taxon>Pseudomonadati</taxon>
        <taxon>Pseudomonadota</taxon>
        <taxon>Gammaproteobacteria</taxon>
        <taxon>Pseudomonadales</taxon>
        <taxon>Pseudomonadaceae</taxon>
        <taxon>Pseudomonas</taxon>
    </lineage>
</organism>
<comment type="caution">
    <text evidence="1">The sequence shown here is derived from an EMBL/GenBank/DDBJ whole genome shotgun (WGS) entry which is preliminary data.</text>
</comment>
<gene>
    <name evidence="1" type="ORF">C5612_04585</name>
</gene>
<accession>A0A2S8HTM5</accession>